<dbReference type="EMBL" id="JAFIRN010000014">
    <property type="protein sequence ID" value="KAG5835896.1"/>
    <property type="molecule type" value="Genomic_DNA"/>
</dbReference>
<reference evidence="1" key="1">
    <citation type="submission" date="2021-01" db="EMBL/GenBank/DDBJ databases">
        <title>A chromosome-scale assembly of European eel, Anguilla anguilla.</title>
        <authorList>
            <person name="Henkel C."/>
            <person name="Jong-Raadsen S.A."/>
            <person name="Dufour S."/>
            <person name="Weltzien F.-A."/>
            <person name="Palstra A.P."/>
            <person name="Pelster B."/>
            <person name="Spaink H.P."/>
            <person name="Van Den Thillart G.E."/>
            <person name="Jansen H."/>
            <person name="Zahm M."/>
            <person name="Klopp C."/>
            <person name="Cedric C."/>
            <person name="Louis A."/>
            <person name="Berthelot C."/>
            <person name="Parey E."/>
            <person name="Roest Crollius H."/>
            <person name="Montfort J."/>
            <person name="Robinson-Rechavi M."/>
            <person name="Bucao C."/>
            <person name="Bouchez O."/>
            <person name="Gislard M."/>
            <person name="Lluch J."/>
            <person name="Milhes M."/>
            <person name="Lampietro C."/>
            <person name="Lopez Roques C."/>
            <person name="Donnadieu C."/>
            <person name="Braasch I."/>
            <person name="Desvignes T."/>
            <person name="Postlethwait J."/>
            <person name="Bobe J."/>
            <person name="Guiguen Y."/>
            <person name="Dirks R."/>
        </authorList>
    </citation>
    <scope>NUCLEOTIDE SEQUENCE</scope>
    <source>
        <strain evidence="1">Tag_6206</strain>
        <tissue evidence="1">Liver</tissue>
    </source>
</reference>
<organism evidence="1 2">
    <name type="scientific">Anguilla anguilla</name>
    <name type="common">European freshwater eel</name>
    <name type="synonym">Muraena anguilla</name>
    <dbReference type="NCBI Taxonomy" id="7936"/>
    <lineage>
        <taxon>Eukaryota</taxon>
        <taxon>Metazoa</taxon>
        <taxon>Chordata</taxon>
        <taxon>Craniata</taxon>
        <taxon>Vertebrata</taxon>
        <taxon>Euteleostomi</taxon>
        <taxon>Actinopterygii</taxon>
        <taxon>Neopterygii</taxon>
        <taxon>Teleostei</taxon>
        <taxon>Anguilliformes</taxon>
        <taxon>Anguillidae</taxon>
        <taxon>Anguilla</taxon>
    </lineage>
</organism>
<dbReference type="Proteomes" id="UP001044222">
    <property type="component" value="Chromosome 14"/>
</dbReference>
<comment type="caution">
    <text evidence="1">The sequence shown here is derived from an EMBL/GenBank/DDBJ whole genome shotgun (WGS) entry which is preliminary data.</text>
</comment>
<evidence type="ECO:0000313" key="1">
    <source>
        <dbReference type="EMBL" id="KAG5835896.1"/>
    </source>
</evidence>
<name>A0A9D3LT12_ANGAN</name>
<dbReference type="AlphaFoldDB" id="A0A9D3LT12"/>
<accession>A0A9D3LT12</accession>
<proteinExistence type="predicted"/>
<keyword evidence="2" id="KW-1185">Reference proteome</keyword>
<gene>
    <name evidence="1" type="ORF">ANANG_G00248860</name>
</gene>
<sequence>MTRCMEKTTRRSVGRTNRANCILRKEWSRAGERTQGNRRVKSLTGADMLPFNCSFDKTFMFVTQPAR</sequence>
<evidence type="ECO:0000313" key="2">
    <source>
        <dbReference type="Proteomes" id="UP001044222"/>
    </source>
</evidence>
<protein>
    <submittedName>
        <fullName evidence="1">Uncharacterized protein</fullName>
    </submittedName>
</protein>